<evidence type="ECO:0000313" key="4">
    <source>
        <dbReference type="Proteomes" id="UP000004597"/>
    </source>
</evidence>
<reference evidence="3 4" key="1">
    <citation type="submission" date="2011-10" db="EMBL/GenBank/DDBJ databases">
        <title>The Genome Sequence of Prevotella histicola F0411.</title>
        <authorList>
            <consortium name="The Broad Institute Genome Sequencing Platform"/>
            <person name="Earl A."/>
            <person name="Ward D."/>
            <person name="Feldgarden M."/>
            <person name="Gevers D."/>
            <person name="Izard J."/>
            <person name="Ganesan A."/>
            <person name="Blanton J.M."/>
            <person name="Baranova O.V."/>
            <person name="Tanner A.C."/>
            <person name="Mathney J.M.J."/>
            <person name="Dewhirst F.E."/>
            <person name="Young S.K."/>
            <person name="Zeng Q."/>
            <person name="Gargeya S."/>
            <person name="Fitzgerald M."/>
            <person name="Haas B."/>
            <person name="Abouelleil A."/>
            <person name="Alvarado L."/>
            <person name="Arachchi H.M."/>
            <person name="Berlin A."/>
            <person name="Brown A."/>
            <person name="Chapman S.B."/>
            <person name="Chen Z."/>
            <person name="Dunbar C."/>
            <person name="Freedman E."/>
            <person name="Gearin G."/>
            <person name="Gellesch M."/>
            <person name="Goldberg J."/>
            <person name="Griggs A."/>
            <person name="Gujja S."/>
            <person name="Heiman D."/>
            <person name="Howarth C."/>
            <person name="Larson L."/>
            <person name="Lui A."/>
            <person name="MacDonald P.J.P."/>
            <person name="Montmayeur A."/>
            <person name="Murphy C."/>
            <person name="Neiman D."/>
            <person name="Pearson M."/>
            <person name="Priest M."/>
            <person name="Roberts A."/>
            <person name="Saif S."/>
            <person name="Shea T."/>
            <person name="Shenoy N."/>
            <person name="Sisk P."/>
            <person name="Stolte C."/>
            <person name="Sykes S."/>
            <person name="Wortman J."/>
            <person name="Nusbaum C."/>
            <person name="Birren B."/>
        </authorList>
    </citation>
    <scope>NUCLEOTIDE SEQUENCE [LARGE SCALE GENOMIC DNA]</scope>
    <source>
        <strain evidence="3 4">F0411</strain>
    </source>
</reference>
<dbReference type="HOGENOM" id="CLU_050555_3_1_10"/>
<dbReference type="InterPro" id="IPR036822">
    <property type="entry name" value="CutC-like_dom_sf"/>
</dbReference>
<proteinExistence type="inferred from homology"/>
<dbReference type="FunFam" id="3.20.20.380:FF:000001">
    <property type="entry name" value="Copper homeostasis protein CutC"/>
    <property type="match status" value="1"/>
</dbReference>
<comment type="subcellular location">
    <subcellularLocation>
        <location evidence="2">Cytoplasm</location>
    </subcellularLocation>
</comment>
<comment type="similarity">
    <text evidence="1 2">Belongs to the CutC family.</text>
</comment>
<dbReference type="EMBL" id="AFXP01000024">
    <property type="protein sequence ID" value="EHG15300.1"/>
    <property type="molecule type" value="Genomic_DNA"/>
</dbReference>
<protein>
    <recommendedName>
        <fullName evidence="2">PF03932 family protein CutC</fullName>
    </recommendedName>
</protein>
<gene>
    <name evidence="2" type="primary">cutC</name>
    <name evidence="3" type="ORF">HMPREF9138_02173</name>
</gene>
<dbReference type="GO" id="GO:0005507">
    <property type="term" value="F:copper ion binding"/>
    <property type="evidence" value="ECO:0007669"/>
    <property type="project" value="TreeGrafter"/>
</dbReference>
<dbReference type="Pfam" id="PF03932">
    <property type="entry name" value="CutC"/>
    <property type="match status" value="1"/>
</dbReference>
<dbReference type="GO" id="GO:0005737">
    <property type="term" value="C:cytoplasm"/>
    <property type="evidence" value="ECO:0007669"/>
    <property type="project" value="UniProtKB-SubCell"/>
</dbReference>
<dbReference type="PATRIC" id="fig|857291.3.peg.2170"/>
<comment type="caution">
    <text evidence="2">Once thought to be involved in copper homeostasis, experiments in E.coli have shown this is not the case.</text>
</comment>
<dbReference type="Proteomes" id="UP000004597">
    <property type="component" value="Unassembled WGS sequence"/>
</dbReference>
<evidence type="ECO:0000256" key="2">
    <source>
        <dbReference type="HAMAP-Rule" id="MF_00795"/>
    </source>
</evidence>
<evidence type="ECO:0000313" key="3">
    <source>
        <dbReference type="EMBL" id="EHG15300.1"/>
    </source>
</evidence>
<comment type="caution">
    <text evidence="3">The sequence shown here is derived from an EMBL/GenBank/DDBJ whole genome shotgun (WGS) entry which is preliminary data.</text>
</comment>
<dbReference type="Gene3D" id="3.20.20.380">
    <property type="entry name" value="Copper homeostasis (CutC) domain"/>
    <property type="match status" value="1"/>
</dbReference>
<dbReference type="SUPFAM" id="SSF110395">
    <property type="entry name" value="CutC-like"/>
    <property type="match status" value="1"/>
</dbReference>
<keyword evidence="2" id="KW-0963">Cytoplasm</keyword>
<evidence type="ECO:0000256" key="1">
    <source>
        <dbReference type="ARBA" id="ARBA00007768"/>
    </source>
</evidence>
<keyword evidence="4" id="KW-1185">Reference proteome</keyword>
<dbReference type="HAMAP" id="MF_00795">
    <property type="entry name" value="CutC"/>
    <property type="match status" value="1"/>
</dbReference>
<dbReference type="PANTHER" id="PTHR12598:SF0">
    <property type="entry name" value="COPPER HOMEOSTASIS PROTEIN CUTC HOMOLOG"/>
    <property type="match status" value="1"/>
</dbReference>
<accession>G6AJ96</accession>
<dbReference type="PANTHER" id="PTHR12598">
    <property type="entry name" value="COPPER HOMEOSTASIS PROTEIN CUTC"/>
    <property type="match status" value="1"/>
</dbReference>
<dbReference type="InterPro" id="IPR005627">
    <property type="entry name" value="CutC-like"/>
</dbReference>
<dbReference type="STRING" id="857291.HMPREF9138_02173"/>
<organism evidence="3 4">
    <name type="scientific">Prevotella histicola F0411</name>
    <dbReference type="NCBI Taxonomy" id="857291"/>
    <lineage>
        <taxon>Bacteria</taxon>
        <taxon>Pseudomonadati</taxon>
        <taxon>Bacteroidota</taxon>
        <taxon>Bacteroidia</taxon>
        <taxon>Bacteroidales</taxon>
        <taxon>Prevotellaceae</taxon>
        <taxon>Prevotella</taxon>
    </lineage>
</organism>
<name>G6AJ96_9BACT</name>
<dbReference type="AlphaFoldDB" id="G6AJ96"/>
<sequence>MIPLPTPYYMNKENYEFEVCANSVESCIAAERAGANRVELCMGIPEGGTTPSYGEIKMAREVLKRTHLHVIIRNRGGDFLYSPEELQRMAYDIDMCRELGVDGVVFGCLTADGRIDHNANKTLMAHTGTMNVTFHRAFDRCSHPEQAIDEILELGFNRILTSGQQPTAAQGIPLLRRLKELSAGKIDIMAGCGVNEENIAKIQKETKITSFHFSAREPQPSKMKFFNNNVYMGNNDVCEDMIMVSSERRIRETMKALIINT</sequence>